<feature type="region of interest" description="Disordered" evidence="8">
    <location>
        <begin position="50"/>
        <end position="75"/>
    </location>
</feature>
<organism evidence="11 12">
    <name type="scientific">Schizosaccharomyces japonicus (strain yFS275 / FY16936)</name>
    <name type="common">Fission yeast</name>
    <dbReference type="NCBI Taxonomy" id="402676"/>
    <lineage>
        <taxon>Eukaryota</taxon>
        <taxon>Fungi</taxon>
        <taxon>Dikarya</taxon>
        <taxon>Ascomycota</taxon>
        <taxon>Taphrinomycotina</taxon>
        <taxon>Schizosaccharomycetes</taxon>
        <taxon>Schizosaccharomycetales</taxon>
        <taxon>Schizosaccharomycetaceae</taxon>
        <taxon>Schizosaccharomyces</taxon>
    </lineage>
</organism>
<evidence type="ECO:0000259" key="10">
    <source>
        <dbReference type="PROSITE" id="PS50850"/>
    </source>
</evidence>
<feature type="transmembrane region" description="Helical" evidence="9">
    <location>
        <begin position="120"/>
        <end position="144"/>
    </location>
</feature>
<dbReference type="Proteomes" id="UP000001744">
    <property type="component" value="Unassembled WGS sequence"/>
</dbReference>
<feature type="transmembrane region" description="Helical" evidence="9">
    <location>
        <begin position="468"/>
        <end position="488"/>
    </location>
</feature>
<dbReference type="GO" id="GO:0055085">
    <property type="term" value="P:transmembrane transport"/>
    <property type="evidence" value="ECO:0000318"/>
    <property type="project" value="GO_Central"/>
</dbReference>
<evidence type="ECO:0000313" key="12">
    <source>
        <dbReference type="Proteomes" id="UP000001744"/>
    </source>
</evidence>
<name>B6K116_SCHJY</name>
<feature type="transmembrane region" description="Helical" evidence="9">
    <location>
        <begin position="576"/>
        <end position="596"/>
    </location>
</feature>
<keyword evidence="6" id="KW-0406">Ion transport</keyword>
<dbReference type="SUPFAM" id="SSF103473">
    <property type="entry name" value="MFS general substrate transporter"/>
    <property type="match status" value="2"/>
</dbReference>
<protein>
    <submittedName>
        <fullName evidence="11">Siderophore iron transporter 1</fullName>
    </submittedName>
</protein>
<dbReference type="JaponicusDB" id="SJAG_02735"/>
<feature type="transmembrane region" description="Helical" evidence="9">
    <location>
        <begin position="296"/>
        <end position="321"/>
    </location>
</feature>
<evidence type="ECO:0000256" key="1">
    <source>
        <dbReference type="ARBA" id="ARBA00004141"/>
    </source>
</evidence>
<keyword evidence="3" id="KW-0813">Transport</keyword>
<feature type="transmembrane region" description="Helical" evidence="9">
    <location>
        <begin position="413"/>
        <end position="432"/>
    </location>
</feature>
<dbReference type="GeneID" id="7051113"/>
<dbReference type="FunFam" id="1.20.1250.20:FF:000197">
    <property type="entry name" value="Siderophore iron transporter 1"/>
    <property type="match status" value="1"/>
</dbReference>
<comment type="subcellular location">
    <subcellularLocation>
        <location evidence="1">Membrane</location>
        <topology evidence="1">Multi-pass membrane protein</topology>
    </subcellularLocation>
</comment>
<feature type="transmembrane region" description="Helical" evidence="9">
    <location>
        <begin position="437"/>
        <end position="456"/>
    </location>
</feature>
<dbReference type="STRING" id="402676.B6K116"/>
<comment type="similarity">
    <text evidence="2">Belongs to the major facilitator superfamily.</text>
</comment>
<feature type="domain" description="Major facilitator superfamily (MFS) profile" evidence="10">
    <location>
        <begin position="99"/>
        <end position="599"/>
    </location>
</feature>
<keyword evidence="5 9" id="KW-1133">Transmembrane helix</keyword>
<dbReference type="PANTHER" id="PTHR23501:SF196">
    <property type="entry name" value="SIDEROPHORE IRON TRANSPORTER 1"/>
    <property type="match status" value="1"/>
</dbReference>
<feature type="transmembrane region" description="Helical" evidence="9">
    <location>
        <begin position="164"/>
        <end position="181"/>
    </location>
</feature>
<dbReference type="PROSITE" id="PS50850">
    <property type="entry name" value="MFS"/>
    <property type="match status" value="1"/>
</dbReference>
<evidence type="ECO:0000256" key="7">
    <source>
        <dbReference type="ARBA" id="ARBA00023136"/>
    </source>
</evidence>
<feature type="compositionally biased region" description="Basic and acidic residues" evidence="8">
    <location>
        <begin position="59"/>
        <end position="75"/>
    </location>
</feature>
<dbReference type="InterPro" id="IPR020846">
    <property type="entry name" value="MFS_dom"/>
</dbReference>
<dbReference type="EMBL" id="KE651166">
    <property type="protein sequence ID" value="EEB07637.1"/>
    <property type="molecule type" value="Genomic_DNA"/>
</dbReference>
<feature type="transmembrane region" description="Helical" evidence="9">
    <location>
        <begin position="93"/>
        <end position="114"/>
    </location>
</feature>
<dbReference type="HOGENOM" id="CLU_012970_2_0_1"/>
<evidence type="ECO:0000256" key="2">
    <source>
        <dbReference type="ARBA" id="ARBA00008335"/>
    </source>
</evidence>
<evidence type="ECO:0000256" key="8">
    <source>
        <dbReference type="SAM" id="MobiDB-lite"/>
    </source>
</evidence>
<feature type="transmembrane region" description="Helical" evidence="9">
    <location>
        <begin position="221"/>
        <end position="240"/>
    </location>
</feature>
<dbReference type="Pfam" id="PF07690">
    <property type="entry name" value="MFS_1"/>
    <property type="match status" value="1"/>
</dbReference>
<feature type="transmembrane region" description="Helical" evidence="9">
    <location>
        <begin position="333"/>
        <end position="351"/>
    </location>
</feature>
<feature type="region of interest" description="Disordered" evidence="8">
    <location>
        <begin position="1"/>
        <end position="20"/>
    </location>
</feature>
<gene>
    <name evidence="11" type="ORF">SJAG_02735</name>
</gene>
<keyword evidence="7 9" id="KW-0472">Membrane</keyword>
<accession>B6K116</accession>
<dbReference type="RefSeq" id="XP_002173930.1">
    <property type="nucleotide sequence ID" value="XM_002173894.2"/>
</dbReference>
<dbReference type="PANTHER" id="PTHR23501">
    <property type="entry name" value="MAJOR FACILITATOR SUPERFAMILY"/>
    <property type="match status" value="1"/>
</dbReference>
<keyword evidence="12" id="KW-1185">Reference proteome</keyword>
<evidence type="ECO:0000313" key="11">
    <source>
        <dbReference type="EMBL" id="EEB07637.1"/>
    </source>
</evidence>
<dbReference type="GO" id="GO:0005886">
    <property type="term" value="C:plasma membrane"/>
    <property type="evidence" value="ECO:0000318"/>
    <property type="project" value="GO_Central"/>
</dbReference>
<dbReference type="eggNOG" id="KOG0254">
    <property type="taxonomic scope" value="Eukaryota"/>
</dbReference>
<feature type="transmembrane region" description="Helical" evidence="9">
    <location>
        <begin position="500"/>
        <end position="524"/>
    </location>
</feature>
<keyword evidence="4 9" id="KW-0812">Transmembrane</keyword>
<dbReference type="GO" id="GO:0015343">
    <property type="term" value="F:siderophore-iron transmembrane transporter activity"/>
    <property type="evidence" value="ECO:0000318"/>
    <property type="project" value="GO_Central"/>
</dbReference>
<dbReference type="AlphaFoldDB" id="B6K116"/>
<evidence type="ECO:0000256" key="9">
    <source>
        <dbReference type="SAM" id="Phobius"/>
    </source>
</evidence>
<dbReference type="InterPro" id="IPR011701">
    <property type="entry name" value="MFS"/>
</dbReference>
<evidence type="ECO:0000256" key="4">
    <source>
        <dbReference type="ARBA" id="ARBA00022692"/>
    </source>
</evidence>
<feature type="transmembrane region" description="Helical" evidence="9">
    <location>
        <begin position="252"/>
        <end position="275"/>
    </location>
</feature>
<evidence type="ECO:0000256" key="3">
    <source>
        <dbReference type="ARBA" id="ARBA00022448"/>
    </source>
</evidence>
<evidence type="ECO:0000256" key="6">
    <source>
        <dbReference type="ARBA" id="ARBA00023065"/>
    </source>
</evidence>
<feature type="transmembrane region" description="Helical" evidence="9">
    <location>
        <begin position="371"/>
        <end position="388"/>
    </location>
</feature>
<reference evidence="11 12" key="1">
    <citation type="journal article" date="2011" name="Science">
        <title>Comparative functional genomics of the fission yeasts.</title>
        <authorList>
            <person name="Rhind N."/>
            <person name="Chen Z."/>
            <person name="Yassour M."/>
            <person name="Thompson D.A."/>
            <person name="Haas B.J."/>
            <person name="Habib N."/>
            <person name="Wapinski I."/>
            <person name="Roy S."/>
            <person name="Lin M.F."/>
            <person name="Heiman D.I."/>
            <person name="Young S.K."/>
            <person name="Furuya K."/>
            <person name="Guo Y."/>
            <person name="Pidoux A."/>
            <person name="Chen H.M."/>
            <person name="Robbertse B."/>
            <person name="Goldberg J.M."/>
            <person name="Aoki K."/>
            <person name="Bayne E.H."/>
            <person name="Berlin A.M."/>
            <person name="Desjardins C.A."/>
            <person name="Dobbs E."/>
            <person name="Dukaj L."/>
            <person name="Fan L."/>
            <person name="FitzGerald M.G."/>
            <person name="French C."/>
            <person name="Gujja S."/>
            <person name="Hansen K."/>
            <person name="Keifenheim D."/>
            <person name="Levin J.Z."/>
            <person name="Mosher R.A."/>
            <person name="Mueller C.A."/>
            <person name="Pfiffner J."/>
            <person name="Priest M."/>
            <person name="Russ C."/>
            <person name="Smialowska A."/>
            <person name="Swoboda P."/>
            <person name="Sykes S.M."/>
            <person name="Vaughn M."/>
            <person name="Vengrova S."/>
            <person name="Yoder R."/>
            <person name="Zeng Q."/>
            <person name="Allshire R."/>
            <person name="Baulcombe D."/>
            <person name="Birren B.W."/>
            <person name="Brown W."/>
            <person name="Ekwall K."/>
            <person name="Kellis M."/>
            <person name="Leatherwood J."/>
            <person name="Levin H."/>
            <person name="Margalit H."/>
            <person name="Martienssen R."/>
            <person name="Nieduszynski C.A."/>
            <person name="Spatafora J.W."/>
            <person name="Friedman N."/>
            <person name="Dalgaard J.Z."/>
            <person name="Baumann P."/>
            <person name="Niki H."/>
            <person name="Regev A."/>
            <person name="Nusbaum C."/>
        </authorList>
    </citation>
    <scope>NUCLEOTIDE SEQUENCE [LARGE SCALE GENOMIC DNA]</scope>
    <source>
        <strain evidence="12">yFS275 / FY16936</strain>
    </source>
</reference>
<dbReference type="VEuPathDB" id="FungiDB:SJAG_02735"/>
<dbReference type="Gene3D" id="1.20.1250.20">
    <property type="entry name" value="MFS general substrate transporter like domains"/>
    <property type="match status" value="2"/>
</dbReference>
<dbReference type="OrthoDB" id="4078873at2759"/>
<feature type="compositionally biased region" description="Polar residues" evidence="8">
    <location>
        <begin position="8"/>
        <end position="17"/>
    </location>
</feature>
<dbReference type="InterPro" id="IPR036259">
    <property type="entry name" value="MFS_trans_sf"/>
</dbReference>
<feature type="transmembrane region" description="Helical" evidence="9">
    <location>
        <begin position="187"/>
        <end position="209"/>
    </location>
</feature>
<evidence type="ECO:0000256" key="5">
    <source>
        <dbReference type="ARBA" id="ARBA00022989"/>
    </source>
</evidence>
<proteinExistence type="inferred from homology"/>
<sequence length="619" mass="69433">MIPEARVAQSNENTCSDYSAEEKQRAQLEVHKDNGDISCTIWSQNTDVNSRIEPLSPTEHPDKPDSRDGKIEKSEQELAGVEKAKKLRELWTLKSLCVAYASVFLLCFVLNFQMQVYNSLYAYAVSAFQAHSLVSTITTVANIVNAVMKPPLARLCDVFGRLEAFSVSVVCFVVGLVLVATCKNVQTYAGGVVLYNVGYTGLEFIITVFLSDTSSLAARPLMLGTSMLPSLVNIWIGPLVGQAFYRHSTWRWGIGVWGAIVPVCALPFFIVFYVYQRKASQLGLVKPQAKTKIGRFLQQFDFIGIFFMSAGFCLLLITLTIAGYDGNKWKQPLYIIMLILGVVFLILFVFYEMKLAKFPAIPFHLMREPTVSACCVIVFLVYFTYYCWDNYLTSFLQVVHYTTINSAGHISNIFYFCSALSGLFVGILVRIYKRPKLFLFLAIPITILGQVLMIRYRGTQYNWGYQVMPQIFVSVADGVITTLMFVCIQSVGKQENFAMLTALLYTVISVGSAVGSSVSGTIWINTMPSRLNKYLPDDYKNQSTTIFESLVTQLSFPRGSNVRNAIIHAYEDVQRILTIVSTAFSATLYIPLWFVANPKLSTKNVSLFEDEKEKKGQIV</sequence>